<dbReference type="Proteomes" id="UP001244552">
    <property type="component" value="Unassembled WGS sequence"/>
</dbReference>
<protein>
    <submittedName>
        <fullName evidence="2">Uncharacterized protein</fullName>
    </submittedName>
</protein>
<reference evidence="2 3" key="1">
    <citation type="submission" date="2023-07" db="EMBL/GenBank/DDBJ databases">
        <title>Genomic Encyclopedia of Type Strains, Phase IV (KMG-IV): sequencing the most valuable type-strain genomes for metagenomic binning, comparative biology and taxonomic classification.</title>
        <authorList>
            <person name="Goeker M."/>
        </authorList>
    </citation>
    <scope>NUCLEOTIDE SEQUENCE [LARGE SCALE GENOMIC DNA]</scope>
    <source>
        <strain evidence="2 3">DSM 19922</strain>
    </source>
</reference>
<keyword evidence="3" id="KW-1185">Reference proteome</keyword>
<dbReference type="EMBL" id="JAUSVU010000022">
    <property type="protein sequence ID" value="MDQ0536031.1"/>
    <property type="molecule type" value="Genomic_DNA"/>
</dbReference>
<accession>A0ABU0MRI1</accession>
<proteinExistence type="predicted"/>
<evidence type="ECO:0000313" key="2">
    <source>
        <dbReference type="EMBL" id="MDQ0536031.1"/>
    </source>
</evidence>
<evidence type="ECO:0000313" key="3">
    <source>
        <dbReference type="Proteomes" id="UP001244552"/>
    </source>
</evidence>
<organism evidence="2 3">
    <name type="scientific">Azospirillum picis</name>
    <dbReference type="NCBI Taxonomy" id="488438"/>
    <lineage>
        <taxon>Bacteria</taxon>
        <taxon>Pseudomonadati</taxon>
        <taxon>Pseudomonadota</taxon>
        <taxon>Alphaproteobacteria</taxon>
        <taxon>Rhodospirillales</taxon>
        <taxon>Azospirillaceae</taxon>
        <taxon>Azospirillum</taxon>
    </lineage>
</organism>
<gene>
    <name evidence="2" type="ORF">QO018_004922</name>
</gene>
<dbReference type="RefSeq" id="WP_209988384.1">
    <property type="nucleotide sequence ID" value="NZ_JAGINO010000024.1"/>
</dbReference>
<keyword evidence="1" id="KW-0732">Signal</keyword>
<evidence type="ECO:0000256" key="1">
    <source>
        <dbReference type="SAM" id="SignalP"/>
    </source>
</evidence>
<comment type="caution">
    <text evidence="2">The sequence shown here is derived from an EMBL/GenBank/DDBJ whole genome shotgun (WGS) entry which is preliminary data.</text>
</comment>
<feature type="signal peptide" evidence="1">
    <location>
        <begin position="1"/>
        <end position="24"/>
    </location>
</feature>
<name>A0ABU0MRI1_9PROT</name>
<feature type="chain" id="PRO_5046942950" evidence="1">
    <location>
        <begin position="25"/>
        <end position="416"/>
    </location>
</feature>
<sequence>MLRSFALAVAAVLLLAGTSREAPAQGLMVLWVDPVAGPICAGPLGPGPCAVVAQWLATHPPPPMMAEPQMGGNPFGGAVPRVERRGGQRTRILPGDPIPNPSDIPPLEATVPVNGLDGALQCAQMTQQDRQPDVDSFLSCTRGAIVLDRDSMTLVNCAEQSDGSKDQLAECAARGVIAGKLSEDQIRTISCASENYDDRDNFLGCLGNEFIGRRLNTQQRAVLTCAAENSGDSSDFAICAGEALLGDNLSPEAQAAIGCAVESQGDIQQFGGCAVNKFLDLGLNPEQQIALECVVSSGGQPYVAAGCAASRLTARELEKCAQNGFGGSDGCFGDNNDLVGKNGFLVRNVAGLAGGPNSMVRDPLQVLGGPGSVFNNPRQVLGGPNSVPNQLLRGVPSPPPIEVGKIGNHRICIPWC</sequence>